<keyword evidence="2" id="KW-1133">Transmembrane helix</keyword>
<protein>
    <submittedName>
        <fullName evidence="3">Uncharacterized protein</fullName>
    </submittedName>
</protein>
<comment type="caution">
    <text evidence="3">The sequence shown here is derived from an EMBL/GenBank/DDBJ whole genome shotgun (WGS) entry which is preliminary data.</text>
</comment>
<feature type="region of interest" description="Disordered" evidence="1">
    <location>
        <begin position="371"/>
        <end position="410"/>
    </location>
</feature>
<evidence type="ECO:0000313" key="4">
    <source>
        <dbReference type="Proteomes" id="UP000440367"/>
    </source>
</evidence>
<feature type="region of interest" description="Disordered" evidence="1">
    <location>
        <begin position="452"/>
        <end position="493"/>
    </location>
</feature>
<reference evidence="3 4" key="1">
    <citation type="submission" date="2018-08" db="EMBL/GenBank/DDBJ databases">
        <title>Genomic investigation of the strawberry pathogen Phytophthora fragariae indicates pathogenicity is determined by transcriptional variation in three key races.</title>
        <authorList>
            <person name="Adams T.M."/>
            <person name="Armitage A.D."/>
            <person name="Sobczyk M.K."/>
            <person name="Bates H.J."/>
            <person name="Dunwell J.M."/>
            <person name="Nellist C.F."/>
            <person name="Harrison R.J."/>
        </authorList>
    </citation>
    <scope>NUCLEOTIDE SEQUENCE [LARGE SCALE GENOMIC DNA]</scope>
    <source>
        <strain evidence="3 4">BC-1</strain>
    </source>
</reference>
<organism evidence="3 4">
    <name type="scientific">Phytophthora fragariae</name>
    <dbReference type="NCBI Taxonomy" id="53985"/>
    <lineage>
        <taxon>Eukaryota</taxon>
        <taxon>Sar</taxon>
        <taxon>Stramenopiles</taxon>
        <taxon>Oomycota</taxon>
        <taxon>Peronosporomycetes</taxon>
        <taxon>Peronosporales</taxon>
        <taxon>Peronosporaceae</taxon>
        <taxon>Phytophthora</taxon>
    </lineage>
</organism>
<proteinExistence type="predicted"/>
<sequence>MAGSSARRRARRRPTASVSTIRRGFHFNVRPIFDDQLRLEAGTQDLSAFHAASAAVQVFSFPCGGFTAEVVALWSAPLIEINTKSLSQFKRSPAPARALNAMRSWFVFALAASVALSTWTAPVEAAACAEICYTTELTGFGPGGSAGCSCTGSGATRSGPGSCSCGQCYEETNGAVIGYAINSDGTCTFGTDCGDCTYSSDSSSSTSASSTSSKSTTGSTTSSSSTKTPSTSSNSTTGSTSATTTTTDAPATTSPAATSGTASNSTSATSSSTTDTNGTSTTTSTTTITSSSSSSNNAGDAGSGTADTSSSNGLKTWQIALIICCGVLVFTVAVVSVLSCYCKARNRLYENEDGQADASYYQQQYPRSRQDVVGSGVVPTPTLFSQAPTSSRGHARSGSSGSFTNEFKPMYANPANSGSADRLGMGLAPVHMRNSSGDLAGMAAGSYSNERILSGSYPTDRRPSSSNRSIGRRPSLEQGYSSARDRDSLAVEL</sequence>
<accession>A0A6A3Y5F4</accession>
<dbReference type="AlphaFoldDB" id="A0A6A3Y5F4"/>
<evidence type="ECO:0000313" key="3">
    <source>
        <dbReference type="EMBL" id="KAE9212427.1"/>
    </source>
</evidence>
<feature type="transmembrane region" description="Helical" evidence="2">
    <location>
        <begin position="317"/>
        <end position="341"/>
    </location>
</feature>
<feature type="compositionally biased region" description="Low complexity" evidence="1">
    <location>
        <begin position="390"/>
        <end position="402"/>
    </location>
</feature>
<name>A0A6A3Y5F4_9STRA</name>
<keyword evidence="2" id="KW-0472">Membrane</keyword>
<keyword evidence="2" id="KW-0812">Transmembrane</keyword>
<gene>
    <name evidence="3" type="ORF">PF002_g18258</name>
</gene>
<feature type="compositionally biased region" description="Basic and acidic residues" evidence="1">
    <location>
        <begin position="483"/>
        <end position="493"/>
    </location>
</feature>
<dbReference type="EMBL" id="QXGD01001186">
    <property type="protein sequence ID" value="KAE9212427.1"/>
    <property type="molecule type" value="Genomic_DNA"/>
</dbReference>
<evidence type="ECO:0000256" key="1">
    <source>
        <dbReference type="SAM" id="MobiDB-lite"/>
    </source>
</evidence>
<evidence type="ECO:0000256" key="2">
    <source>
        <dbReference type="SAM" id="Phobius"/>
    </source>
</evidence>
<dbReference type="Proteomes" id="UP000440367">
    <property type="component" value="Unassembled WGS sequence"/>
</dbReference>
<feature type="region of interest" description="Disordered" evidence="1">
    <location>
        <begin position="200"/>
        <end position="310"/>
    </location>
</feature>